<sequence>MILKNPPKQLCIIIIYTLFFGFYKTQAQSEERYITKMHDSLVGKQGLAINNGYYHTNPYPIQNGKHRYYSSDSPIKASVLYENQYYYDIDIKYDLYQDNLVYKPSAESGNVGIELIQQNVDAFTINNKKFVNLGKKVSPMITFIKGYYEENLKGNNFSFYIKHHKDRREIVNGTRTYNEFEDNNDYYIYRNDTYYKIASKSDLVALFPDLKKKINDLYSQNKSLEKENKYLFYDDLIHKINSLLETNHP</sequence>
<keyword evidence="2" id="KW-1185">Reference proteome</keyword>
<dbReference type="EMBL" id="SSNZ01000002">
    <property type="protein sequence ID" value="THF51231.1"/>
    <property type="molecule type" value="Genomic_DNA"/>
</dbReference>
<evidence type="ECO:0000313" key="1">
    <source>
        <dbReference type="EMBL" id="THF51231.1"/>
    </source>
</evidence>
<evidence type="ECO:0000313" key="2">
    <source>
        <dbReference type="Proteomes" id="UP000307507"/>
    </source>
</evidence>
<organism evidence="1 2">
    <name type="scientific">Flavobacterium supellecticarium</name>
    <dbReference type="NCBI Taxonomy" id="2565924"/>
    <lineage>
        <taxon>Bacteria</taxon>
        <taxon>Pseudomonadati</taxon>
        <taxon>Bacteroidota</taxon>
        <taxon>Flavobacteriia</taxon>
        <taxon>Flavobacteriales</taxon>
        <taxon>Flavobacteriaceae</taxon>
        <taxon>Flavobacterium</taxon>
    </lineage>
</organism>
<reference evidence="1 2" key="1">
    <citation type="submission" date="2019-04" db="EMBL/GenBank/DDBJ databases">
        <title>Flavobacterium sp. nov. isolated from construction timber.</title>
        <authorList>
            <person name="Lin S.-Y."/>
            <person name="Chang C.-T."/>
            <person name="Young C.-C."/>
        </authorList>
    </citation>
    <scope>NUCLEOTIDE SEQUENCE [LARGE SCALE GENOMIC DNA]</scope>
    <source>
        <strain evidence="1 2">CC-CTC003</strain>
    </source>
</reference>
<comment type="caution">
    <text evidence="1">The sequence shown here is derived from an EMBL/GenBank/DDBJ whole genome shotgun (WGS) entry which is preliminary data.</text>
</comment>
<dbReference type="AlphaFoldDB" id="A0A4S3ZZ54"/>
<proteinExistence type="predicted"/>
<dbReference type="OrthoDB" id="1187639at2"/>
<gene>
    <name evidence="1" type="ORF">E6C50_05520</name>
</gene>
<dbReference type="RefSeq" id="WP_136402217.1">
    <property type="nucleotide sequence ID" value="NZ_SSNZ01000002.1"/>
</dbReference>
<accession>A0A4S3ZZ54</accession>
<protein>
    <submittedName>
        <fullName evidence="1">Uncharacterized protein</fullName>
    </submittedName>
</protein>
<dbReference type="Proteomes" id="UP000307507">
    <property type="component" value="Unassembled WGS sequence"/>
</dbReference>
<name>A0A4S3ZZ54_9FLAO</name>